<gene>
    <name evidence="2" type="ORF">AXF42_Ash021056</name>
</gene>
<dbReference type="EMBL" id="KZ452025">
    <property type="protein sequence ID" value="PKA50437.1"/>
    <property type="molecule type" value="Genomic_DNA"/>
</dbReference>
<dbReference type="Proteomes" id="UP000236161">
    <property type="component" value="Unassembled WGS sequence"/>
</dbReference>
<dbReference type="AlphaFoldDB" id="A0A2I0A4G6"/>
<evidence type="ECO:0000256" key="1">
    <source>
        <dbReference type="SAM" id="MobiDB-lite"/>
    </source>
</evidence>
<keyword evidence="3" id="KW-1185">Reference proteome</keyword>
<protein>
    <submittedName>
        <fullName evidence="2">Uncharacterized protein</fullName>
    </submittedName>
</protein>
<proteinExistence type="predicted"/>
<name>A0A2I0A4G6_9ASPA</name>
<sequence length="88" mass="10113">MNSQKQYQDSKVKLSLLTLVPPIADKRRESKACPPPFLRKTKIKLHYLLPTNTKEQTSEKKGSSTQDQQIRRGELTPGRAKPLLYHLL</sequence>
<accession>A0A2I0A4G6</accession>
<feature type="region of interest" description="Disordered" evidence="1">
    <location>
        <begin position="49"/>
        <end position="78"/>
    </location>
</feature>
<reference evidence="2 3" key="1">
    <citation type="journal article" date="2017" name="Nature">
        <title>The Apostasia genome and the evolution of orchids.</title>
        <authorList>
            <person name="Zhang G.Q."/>
            <person name="Liu K.W."/>
            <person name="Li Z."/>
            <person name="Lohaus R."/>
            <person name="Hsiao Y.Y."/>
            <person name="Niu S.C."/>
            <person name="Wang J.Y."/>
            <person name="Lin Y.C."/>
            <person name="Xu Q."/>
            <person name="Chen L.J."/>
            <person name="Yoshida K."/>
            <person name="Fujiwara S."/>
            <person name="Wang Z.W."/>
            <person name="Zhang Y.Q."/>
            <person name="Mitsuda N."/>
            <person name="Wang M."/>
            <person name="Liu G.H."/>
            <person name="Pecoraro L."/>
            <person name="Huang H.X."/>
            <person name="Xiao X.J."/>
            <person name="Lin M."/>
            <person name="Wu X.Y."/>
            <person name="Wu W.L."/>
            <person name="Chen Y.Y."/>
            <person name="Chang S.B."/>
            <person name="Sakamoto S."/>
            <person name="Ohme-Takagi M."/>
            <person name="Yagi M."/>
            <person name="Zeng S.J."/>
            <person name="Shen C.Y."/>
            <person name="Yeh C.M."/>
            <person name="Luo Y.B."/>
            <person name="Tsai W.C."/>
            <person name="Van de Peer Y."/>
            <person name="Liu Z.J."/>
        </authorList>
    </citation>
    <scope>NUCLEOTIDE SEQUENCE [LARGE SCALE GENOMIC DNA]</scope>
    <source>
        <strain evidence="3">cv. Shenzhen</strain>
        <tissue evidence="2">Stem</tissue>
    </source>
</reference>
<evidence type="ECO:0000313" key="2">
    <source>
        <dbReference type="EMBL" id="PKA50437.1"/>
    </source>
</evidence>
<organism evidence="2 3">
    <name type="scientific">Apostasia shenzhenica</name>
    <dbReference type="NCBI Taxonomy" id="1088818"/>
    <lineage>
        <taxon>Eukaryota</taxon>
        <taxon>Viridiplantae</taxon>
        <taxon>Streptophyta</taxon>
        <taxon>Embryophyta</taxon>
        <taxon>Tracheophyta</taxon>
        <taxon>Spermatophyta</taxon>
        <taxon>Magnoliopsida</taxon>
        <taxon>Liliopsida</taxon>
        <taxon>Asparagales</taxon>
        <taxon>Orchidaceae</taxon>
        <taxon>Apostasioideae</taxon>
        <taxon>Apostasia</taxon>
    </lineage>
</organism>
<evidence type="ECO:0000313" key="3">
    <source>
        <dbReference type="Proteomes" id="UP000236161"/>
    </source>
</evidence>